<dbReference type="Gene3D" id="2.102.10.10">
    <property type="entry name" value="Rieske [2Fe-2S] iron-sulphur domain"/>
    <property type="match status" value="1"/>
</dbReference>
<keyword evidence="3" id="KW-0479">Metal-binding</keyword>
<dbReference type="EMBL" id="DSBW01000045">
    <property type="protein sequence ID" value="HED30443.1"/>
    <property type="molecule type" value="Genomic_DNA"/>
</dbReference>
<proteinExistence type="inferred from homology"/>
<dbReference type="GO" id="GO:0015930">
    <property type="term" value="F:glutamate synthase activity"/>
    <property type="evidence" value="ECO:0007669"/>
    <property type="project" value="InterPro"/>
</dbReference>
<accession>A0A831WNA1</accession>
<dbReference type="GO" id="GO:0006537">
    <property type="term" value="P:glutamate biosynthetic process"/>
    <property type="evidence" value="ECO:0007669"/>
    <property type="project" value="InterPro"/>
</dbReference>
<name>A0A831WNA1_PROAE</name>
<dbReference type="GO" id="GO:0046872">
    <property type="term" value="F:metal ion binding"/>
    <property type="evidence" value="ECO:0007669"/>
    <property type="project" value="UniProtKB-KW"/>
</dbReference>
<dbReference type="Gene3D" id="3.20.20.70">
    <property type="entry name" value="Aldolase class I"/>
    <property type="match status" value="1"/>
</dbReference>
<dbReference type="PROSITE" id="PS51296">
    <property type="entry name" value="RIESKE"/>
    <property type="match status" value="1"/>
</dbReference>
<evidence type="ECO:0000256" key="2">
    <source>
        <dbReference type="ARBA" id="ARBA00022714"/>
    </source>
</evidence>
<dbReference type="SUPFAM" id="SSF50022">
    <property type="entry name" value="ISP domain"/>
    <property type="match status" value="1"/>
</dbReference>
<dbReference type="InterPro" id="IPR017941">
    <property type="entry name" value="Rieske_2Fe-2S"/>
</dbReference>
<evidence type="ECO:0000256" key="4">
    <source>
        <dbReference type="ARBA" id="ARBA00023004"/>
    </source>
</evidence>
<evidence type="ECO:0000256" key="5">
    <source>
        <dbReference type="ARBA" id="ARBA00023014"/>
    </source>
</evidence>
<keyword evidence="5" id="KW-0411">Iron-sulfur</keyword>
<comment type="similarity">
    <text evidence="1">Belongs to the glutamate synthase family.</text>
</comment>
<keyword evidence="2" id="KW-0001">2Fe-2S</keyword>
<dbReference type="PANTHER" id="PTHR43819:SF1">
    <property type="entry name" value="ARCHAEAL-TYPE GLUTAMATE SYNTHASE [NADPH]"/>
    <property type="match status" value="1"/>
</dbReference>
<dbReference type="GO" id="GO:0051537">
    <property type="term" value="F:2 iron, 2 sulfur cluster binding"/>
    <property type="evidence" value="ECO:0007669"/>
    <property type="project" value="UniProtKB-KW"/>
</dbReference>
<dbReference type="Pfam" id="PF01645">
    <property type="entry name" value="Glu_synthase"/>
    <property type="match status" value="1"/>
</dbReference>
<dbReference type="PANTHER" id="PTHR43819">
    <property type="entry name" value="ARCHAEAL-TYPE GLUTAMATE SYNTHASE [NADPH]"/>
    <property type="match status" value="1"/>
</dbReference>
<dbReference type="Pfam" id="PF00355">
    <property type="entry name" value="Rieske"/>
    <property type="match status" value="1"/>
</dbReference>
<dbReference type="InterPro" id="IPR002932">
    <property type="entry name" value="Glu_synthdom"/>
</dbReference>
<protein>
    <submittedName>
        <fullName evidence="7">Glutamate synthase</fullName>
    </submittedName>
</protein>
<feature type="domain" description="Rieske" evidence="6">
    <location>
        <begin position="10"/>
        <end position="104"/>
    </location>
</feature>
<evidence type="ECO:0000256" key="1">
    <source>
        <dbReference type="ARBA" id="ARBA00009716"/>
    </source>
</evidence>
<evidence type="ECO:0000259" key="6">
    <source>
        <dbReference type="PROSITE" id="PS51296"/>
    </source>
</evidence>
<organism evidence="7">
    <name type="scientific">Prosthecochloris aestuarii</name>
    <dbReference type="NCBI Taxonomy" id="1102"/>
    <lineage>
        <taxon>Bacteria</taxon>
        <taxon>Pseudomonadati</taxon>
        <taxon>Chlorobiota</taxon>
        <taxon>Chlorobiia</taxon>
        <taxon>Chlorobiales</taxon>
        <taxon>Chlorobiaceae</taxon>
        <taxon>Prosthecochloris</taxon>
    </lineage>
</organism>
<evidence type="ECO:0000313" key="7">
    <source>
        <dbReference type="EMBL" id="HED30443.1"/>
    </source>
</evidence>
<comment type="caution">
    <text evidence="7">The sequence shown here is derived from an EMBL/GenBank/DDBJ whole genome shotgun (WGS) entry which is preliminary data.</text>
</comment>
<dbReference type="AlphaFoldDB" id="A0A831WNA1"/>
<gene>
    <name evidence="7" type="ORF">ENN50_01870</name>
</gene>
<dbReference type="InterPro" id="IPR036922">
    <property type="entry name" value="Rieske_2Fe-2S_sf"/>
</dbReference>
<dbReference type="Proteomes" id="UP000886335">
    <property type="component" value="Unassembled WGS sequence"/>
</dbReference>
<dbReference type="CDD" id="cd02808">
    <property type="entry name" value="GltS_FMN"/>
    <property type="match status" value="1"/>
</dbReference>
<sequence>MHNNLKTKKVKVATWSSLEEKKPAYALAAGVDLVIIRYGESVSVLYGRCHHRGALMSDGTAEGKNLLCGVHGWDYRYDSGISEYNNDEALEKFSAWIDHGDDAVYVDETEIRNWAAHHPQPWDRDSYQGLYNDLKGAPEEPRNAYIRQLAATSPAEFHPQGAVSAMGVPLTSLPRWDDIQLLTAQLHATPLDDNAEIDTRVIIGPGAAKPLELAIPVMVSDMSFGALGRETKIALARGAEIAGTAIASGEGGMLEEERRENSRYFYELAPAMFGWDIEKVKRCQAFHFKAGQAAKTGAGSVLPGAKVSRDIAEVRGIEPGSDAFSPSHFGSLRTPSDFRAFADEVRNATGGIPVGFKMSAQHIEKDIDFALESSADYIILDGRGGGTGAAPELLKNNTGVPSIPALSRARRHLDSCGAGNLTLIVTGGLRTEADFIKAIALGADAIAIANSAIQATGCLSMRACHNNNCPVGIATQDPKLRERVIIEEGAKRLANFLHNTVTMMKVMARACGHSRLKDFNREDLVTWKPETASLAGIAYAGPAGRRETGE</sequence>
<dbReference type="InterPro" id="IPR013785">
    <property type="entry name" value="Aldolase_TIM"/>
</dbReference>
<dbReference type="SUPFAM" id="SSF51395">
    <property type="entry name" value="FMN-linked oxidoreductases"/>
    <property type="match status" value="1"/>
</dbReference>
<evidence type="ECO:0000256" key="3">
    <source>
        <dbReference type="ARBA" id="ARBA00022723"/>
    </source>
</evidence>
<keyword evidence="4" id="KW-0408">Iron</keyword>
<reference evidence="7" key="1">
    <citation type="journal article" date="2020" name="mSystems">
        <title>Genome- and Community-Level Interaction Insights into Carbon Utilization and Element Cycling Functions of Hydrothermarchaeota in Hydrothermal Sediment.</title>
        <authorList>
            <person name="Zhou Z."/>
            <person name="Liu Y."/>
            <person name="Xu W."/>
            <person name="Pan J."/>
            <person name="Luo Z.H."/>
            <person name="Li M."/>
        </authorList>
    </citation>
    <scope>NUCLEOTIDE SEQUENCE [LARGE SCALE GENOMIC DNA]</scope>
    <source>
        <strain evidence="7">SpSt-1181</strain>
    </source>
</reference>